<organism evidence="1 2">
    <name type="scientific">Canavalia gladiata</name>
    <name type="common">Sword bean</name>
    <name type="synonym">Dolichos gladiatus</name>
    <dbReference type="NCBI Taxonomy" id="3824"/>
    <lineage>
        <taxon>Eukaryota</taxon>
        <taxon>Viridiplantae</taxon>
        <taxon>Streptophyta</taxon>
        <taxon>Embryophyta</taxon>
        <taxon>Tracheophyta</taxon>
        <taxon>Spermatophyta</taxon>
        <taxon>Magnoliopsida</taxon>
        <taxon>eudicotyledons</taxon>
        <taxon>Gunneridae</taxon>
        <taxon>Pentapetalae</taxon>
        <taxon>rosids</taxon>
        <taxon>fabids</taxon>
        <taxon>Fabales</taxon>
        <taxon>Fabaceae</taxon>
        <taxon>Papilionoideae</taxon>
        <taxon>50 kb inversion clade</taxon>
        <taxon>NPAAA clade</taxon>
        <taxon>indigoferoid/millettioid clade</taxon>
        <taxon>Phaseoleae</taxon>
        <taxon>Canavalia</taxon>
    </lineage>
</organism>
<evidence type="ECO:0000313" key="2">
    <source>
        <dbReference type="Proteomes" id="UP001367508"/>
    </source>
</evidence>
<dbReference type="Proteomes" id="UP001367508">
    <property type="component" value="Unassembled WGS sequence"/>
</dbReference>
<dbReference type="AlphaFoldDB" id="A0AAN9JWE2"/>
<reference evidence="1 2" key="1">
    <citation type="submission" date="2024-01" db="EMBL/GenBank/DDBJ databases">
        <title>The genomes of 5 underutilized Papilionoideae crops provide insights into root nodulation and disease resistanc.</title>
        <authorList>
            <person name="Jiang F."/>
        </authorList>
    </citation>
    <scope>NUCLEOTIDE SEQUENCE [LARGE SCALE GENOMIC DNA]</scope>
    <source>
        <strain evidence="1">LVBAO_FW01</strain>
        <tissue evidence="1">Leaves</tissue>
    </source>
</reference>
<protein>
    <submittedName>
        <fullName evidence="1">Uncharacterized protein</fullName>
    </submittedName>
</protein>
<dbReference type="EMBL" id="JAYMYQ010000011">
    <property type="protein sequence ID" value="KAK7305152.1"/>
    <property type="molecule type" value="Genomic_DNA"/>
</dbReference>
<proteinExistence type="predicted"/>
<evidence type="ECO:0000313" key="1">
    <source>
        <dbReference type="EMBL" id="KAK7305152.1"/>
    </source>
</evidence>
<comment type="caution">
    <text evidence="1">The sequence shown here is derived from an EMBL/GenBank/DDBJ whole genome shotgun (WGS) entry which is preliminary data.</text>
</comment>
<keyword evidence="2" id="KW-1185">Reference proteome</keyword>
<sequence>MIRTNRQKEEARSYNPLLCDIWVPKSYDLNYNHNHIPNLSSLISLSSIKQNPAPPYTSPTNLSSQILPSPPDPHLGFSIPLIGFQSCLLFFSLLRNRSD</sequence>
<gene>
    <name evidence="1" type="ORF">VNO77_43052</name>
</gene>
<name>A0AAN9JWE2_CANGL</name>
<accession>A0AAN9JWE2</accession>